<dbReference type="OrthoDB" id="331602at2759"/>
<evidence type="ECO:0000256" key="8">
    <source>
        <dbReference type="SAM" id="MobiDB-lite"/>
    </source>
</evidence>
<evidence type="ECO:0000256" key="5">
    <source>
        <dbReference type="ARBA" id="ARBA00023242"/>
    </source>
</evidence>
<keyword evidence="7" id="KW-0175">Coiled coil</keyword>
<dbReference type="GO" id="GO:0051315">
    <property type="term" value="P:attachment of mitotic spindle microtubules to kinetochore"/>
    <property type="evidence" value="ECO:0007669"/>
    <property type="project" value="TreeGrafter"/>
</dbReference>
<feature type="coiled-coil region" evidence="7">
    <location>
        <begin position="467"/>
        <end position="501"/>
    </location>
</feature>
<reference evidence="10 11" key="1">
    <citation type="submission" date="2019-03" db="EMBL/GenBank/DDBJ databases">
        <authorList>
            <person name="Gaulin E."/>
            <person name="Dumas B."/>
        </authorList>
    </citation>
    <scope>NUCLEOTIDE SEQUENCE [LARGE SCALE GENOMIC DNA]</scope>
    <source>
        <strain evidence="10">CBS 568.67</strain>
    </source>
</reference>
<name>A0A485KYX6_9STRA</name>
<protein>
    <submittedName>
        <fullName evidence="10">Aste57867_13612 protein</fullName>
    </submittedName>
</protein>
<keyword evidence="4" id="KW-0498">Mitosis</keyword>
<evidence type="ECO:0000256" key="2">
    <source>
        <dbReference type="ARBA" id="ARBA00008029"/>
    </source>
</evidence>
<dbReference type="SUPFAM" id="SSF75704">
    <property type="entry name" value="Mitotic arrest deficient-like 1, Mad1"/>
    <property type="match status" value="1"/>
</dbReference>
<organism evidence="10 11">
    <name type="scientific">Aphanomyces stellatus</name>
    <dbReference type="NCBI Taxonomy" id="120398"/>
    <lineage>
        <taxon>Eukaryota</taxon>
        <taxon>Sar</taxon>
        <taxon>Stramenopiles</taxon>
        <taxon>Oomycota</taxon>
        <taxon>Saprolegniomycetes</taxon>
        <taxon>Saprolegniales</taxon>
        <taxon>Verrucalvaceae</taxon>
        <taxon>Aphanomyces</taxon>
    </lineage>
</organism>
<proteinExistence type="inferred from homology"/>
<dbReference type="GO" id="GO:0005635">
    <property type="term" value="C:nuclear envelope"/>
    <property type="evidence" value="ECO:0007669"/>
    <property type="project" value="TreeGrafter"/>
</dbReference>
<dbReference type="GO" id="GO:0000776">
    <property type="term" value="C:kinetochore"/>
    <property type="evidence" value="ECO:0007669"/>
    <property type="project" value="TreeGrafter"/>
</dbReference>
<evidence type="ECO:0000313" key="10">
    <source>
        <dbReference type="EMBL" id="VFT90449.1"/>
    </source>
</evidence>
<dbReference type="Gene3D" id="3.30.457.60">
    <property type="match status" value="1"/>
</dbReference>
<reference evidence="9" key="2">
    <citation type="submission" date="2019-06" db="EMBL/GenBank/DDBJ databases">
        <title>Genomics analysis of Aphanomyces spp. identifies a new class of oomycete effector associated with host adaptation.</title>
        <authorList>
            <person name="Gaulin E."/>
        </authorList>
    </citation>
    <scope>NUCLEOTIDE SEQUENCE</scope>
    <source>
        <strain evidence="9">CBS 578.67</strain>
    </source>
</reference>
<dbReference type="Gene3D" id="1.20.5.170">
    <property type="match status" value="1"/>
</dbReference>
<keyword evidence="5" id="KW-0539">Nucleus</keyword>
<dbReference type="EMBL" id="CAADRA010005487">
    <property type="protein sequence ID" value="VFT90449.1"/>
    <property type="molecule type" value="Genomic_DNA"/>
</dbReference>
<feature type="compositionally biased region" description="Low complexity" evidence="8">
    <location>
        <begin position="124"/>
        <end position="136"/>
    </location>
</feature>
<accession>A0A485KYX6</accession>
<dbReference type="EMBL" id="VJMH01005466">
    <property type="protein sequence ID" value="KAF0695572.1"/>
    <property type="molecule type" value="Genomic_DNA"/>
</dbReference>
<evidence type="ECO:0000313" key="9">
    <source>
        <dbReference type="EMBL" id="KAF0695572.1"/>
    </source>
</evidence>
<comment type="subcellular location">
    <subcellularLocation>
        <location evidence="1">Nucleus</location>
    </subcellularLocation>
</comment>
<feature type="region of interest" description="Disordered" evidence="8">
    <location>
        <begin position="110"/>
        <end position="146"/>
    </location>
</feature>
<evidence type="ECO:0000256" key="4">
    <source>
        <dbReference type="ARBA" id="ARBA00022776"/>
    </source>
</evidence>
<feature type="coiled-coil region" evidence="7">
    <location>
        <begin position="532"/>
        <end position="610"/>
    </location>
</feature>
<feature type="compositionally biased region" description="Polar residues" evidence="8">
    <location>
        <begin position="110"/>
        <end position="123"/>
    </location>
</feature>
<dbReference type="GO" id="GO:0051301">
    <property type="term" value="P:cell division"/>
    <property type="evidence" value="ECO:0007669"/>
    <property type="project" value="UniProtKB-KW"/>
</dbReference>
<evidence type="ECO:0000256" key="3">
    <source>
        <dbReference type="ARBA" id="ARBA00022618"/>
    </source>
</evidence>
<keyword evidence="6" id="KW-0131">Cell cycle</keyword>
<dbReference type="Gene3D" id="6.10.250.90">
    <property type="match status" value="1"/>
</dbReference>
<dbReference type="AlphaFoldDB" id="A0A485KYX6"/>
<evidence type="ECO:0000256" key="1">
    <source>
        <dbReference type="ARBA" id="ARBA00004123"/>
    </source>
</evidence>
<dbReference type="Pfam" id="PF05557">
    <property type="entry name" value="MAD"/>
    <property type="match status" value="1"/>
</dbReference>
<sequence>MEGIGGGLDVRESFVETTRSLSPIPHANAGDARLHASTITLESSTGTGQDEGISLCSDREEGTSRLKEGQDSIGDANKSIQMEKRPQVDDWYTRKLEDKVRVLTTELSDVKSQLDQGSSTPQGNSSSMLNSTMSVSGTKRQRTEGENAALNRVETYRRELEAARVTESRLRQKHEMEMTEKDAELEKMKRRLKFTMAEETETQDKLRRTTAEYYESRQALQSLRLDYDAQLREKEDKVDELTERMADMEEKSKRLASEASQTISSLRARLAQATDSAPSPLGSSVVNSEVRLLRKQLQEQTIQATNAIQALQDAEETIHDAENIRAVRARVAELEEAEGKHLDELRKLRVQAKGHCVLEEKVTGLYRALESSDRRLQEALAMKGVYDDLMEEKKEWQTLFQPLFADPKSTNPIIGDATGRWVDVFAEGIPEKLAAEHPSKAVCQLFVSQQHDLETLMEERYTLEGHVKKLNAQVDTATKTNLSLQSKLALAEARVADLTTQVGDAARSDARLRAANADLVALLKSYSENNGAENTRTLVQNLELALNKAEGDIAGMQLSQKSLPSPALLEKTNGRVAFLEQSLETERTETLRLRAQLEQVERAATLLEKRLAKGDVNPETTKVLHCVSNPPGSAIKQKMETVEMQQLRQENDRLKEIVQSMQTPHTPMAKMSMPTPMKSATSSHDTVEGLQKMNQRLKEVFREQIAKYRDAVYQATGYKVDLKYPDLRLRSMFAENEADEIKFQFTNNELELLETPFVASLDKRNMAYLTMCNSIPAFLSGITLALFEKQTYQAN</sequence>
<dbReference type="PANTHER" id="PTHR23168">
    <property type="entry name" value="MITOTIC SPINDLE ASSEMBLY CHECKPOINT PROTEIN MAD1 MITOTIC ARREST DEFICIENT-LIKE PROTEIN 1"/>
    <property type="match status" value="1"/>
</dbReference>
<feature type="coiled-coil region" evidence="7">
    <location>
        <begin position="153"/>
        <end position="198"/>
    </location>
</feature>
<dbReference type="GO" id="GO:0072686">
    <property type="term" value="C:mitotic spindle"/>
    <property type="evidence" value="ECO:0007669"/>
    <property type="project" value="TreeGrafter"/>
</dbReference>
<evidence type="ECO:0000256" key="7">
    <source>
        <dbReference type="SAM" id="Coils"/>
    </source>
</evidence>
<dbReference type="PANTHER" id="PTHR23168:SF0">
    <property type="entry name" value="MITOTIC SPINDLE ASSEMBLY CHECKPOINT PROTEIN MAD1"/>
    <property type="match status" value="1"/>
</dbReference>
<comment type="similarity">
    <text evidence="2">Belongs to the MAD1 family.</text>
</comment>
<feature type="coiled-coil region" evidence="7">
    <location>
        <begin position="224"/>
        <end position="351"/>
    </location>
</feature>
<dbReference type="Proteomes" id="UP000332933">
    <property type="component" value="Unassembled WGS sequence"/>
</dbReference>
<feature type="region of interest" description="Disordered" evidence="8">
    <location>
        <begin position="43"/>
        <end position="79"/>
    </location>
</feature>
<feature type="compositionally biased region" description="Basic and acidic residues" evidence="8">
    <location>
        <begin position="57"/>
        <end position="70"/>
    </location>
</feature>
<gene>
    <name evidence="10" type="primary">Aste57867_13612</name>
    <name evidence="9" type="ORF">As57867_013562</name>
    <name evidence="10" type="ORF">ASTE57867_13612</name>
</gene>
<dbReference type="InterPro" id="IPR008672">
    <property type="entry name" value="Mad1"/>
</dbReference>
<keyword evidence="11" id="KW-1185">Reference proteome</keyword>
<evidence type="ECO:0000313" key="11">
    <source>
        <dbReference type="Proteomes" id="UP000332933"/>
    </source>
</evidence>
<dbReference type="GO" id="GO:0007094">
    <property type="term" value="P:mitotic spindle assembly checkpoint signaling"/>
    <property type="evidence" value="ECO:0007669"/>
    <property type="project" value="InterPro"/>
</dbReference>
<evidence type="ECO:0000256" key="6">
    <source>
        <dbReference type="ARBA" id="ARBA00023306"/>
    </source>
</evidence>
<keyword evidence="3" id="KW-0132">Cell division</keyword>